<dbReference type="AlphaFoldDB" id="A0A6A6IL00"/>
<evidence type="ECO:0008006" key="3">
    <source>
        <dbReference type="Google" id="ProtNLM"/>
    </source>
</evidence>
<gene>
    <name evidence="1" type="ORF">BU26DRAFT_563021</name>
</gene>
<dbReference type="RefSeq" id="XP_033686070.1">
    <property type="nucleotide sequence ID" value="XM_033833103.1"/>
</dbReference>
<dbReference type="Gene3D" id="3.80.10.10">
    <property type="entry name" value="Ribonuclease Inhibitor"/>
    <property type="match status" value="1"/>
</dbReference>
<dbReference type="InterPro" id="IPR032675">
    <property type="entry name" value="LRR_dom_sf"/>
</dbReference>
<dbReference type="EMBL" id="ML987193">
    <property type="protein sequence ID" value="KAF2251066.1"/>
    <property type="molecule type" value="Genomic_DNA"/>
</dbReference>
<dbReference type="SUPFAM" id="SSF52047">
    <property type="entry name" value="RNI-like"/>
    <property type="match status" value="1"/>
</dbReference>
<proteinExistence type="predicted"/>
<dbReference type="GeneID" id="54586433"/>
<sequence>MHRALQIREIQANIIDFVGYFEHSIYELHADEKEFQEARRNLCAVALTCKALLPYALDCRWRVIHSLVELLRTLPPEIWTTHQRHHPEYRQITTVHSLRERIKEEHLLRFNCYAPRVRTLIQPKHWLRREGEWDNATGPQFDEYDSSVLSELALVCGEKLILPRLEGFHVRMALEDCKFRDILPSFFPASLKSLCIEADLNERNKTELLQFLQVLEPSCQTIHHLRVASSFDYDAVTDNPLGLTDLPPMQELYRLPHLKSFGSYWGLLSGAQFMVPEKILNIAPCCNVTTLDLKFCNALSNVLKGYSGPFFPQLEHLTLQADGLQGAKEFLRCLSSRSLKGLHLDNYYDSGQDFPDFVVAAQQYLNPETLLHFDVQSRLGITPPSGPTKLSPQSLLPLFAFKNLESLVILLNQDLGLLDDAHFGQICDAFPRLRILDIAGLEHAMSVSTMGAMSALQRLPSLEFFGLRVPIDLPLDDAAAYRFPQLATLATRSSPLVDVAMTADFIRSFFPSLKFIVLGAKPVVYDFFDNSMDEEVGTENAATADDLDPHGAVSEHEYLQDTFTAWVQVVRHMQSLECRYKVVAKETVKVHHPPRFGEFDPLILPL</sequence>
<accession>A0A6A6IL00</accession>
<dbReference type="Proteomes" id="UP000800094">
    <property type="component" value="Unassembled WGS sequence"/>
</dbReference>
<keyword evidence="2" id="KW-1185">Reference proteome</keyword>
<protein>
    <recommendedName>
        <fullName evidence="3">RNI-like protein</fullName>
    </recommendedName>
</protein>
<evidence type="ECO:0000313" key="1">
    <source>
        <dbReference type="EMBL" id="KAF2251066.1"/>
    </source>
</evidence>
<organism evidence="1 2">
    <name type="scientific">Trematosphaeria pertusa</name>
    <dbReference type="NCBI Taxonomy" id="390896"/>
    <lineage>
        <taxon>Eukaryota</taxon>
        <taxon>Fungi</taxon>
        <taxon>Dikarya</taxon>
        <taxon>Ascomycota</taxon>
        <taxon>Pezizomycotina</taxon>
        <taxon>Dothideomycetes</taxon>
        <taxon>Pleosporomycetidae</taxon>
        <taxon>Pleosporales</taxon>
        <taxon>Massarineae</taxon>
        <taxon>Trematosphaeriaceae</taxon>
        <taxon>Trematosphaeria</taxon>
    </lineage>
</organism>
<evidence type="ECO:0000313" key="2">
    <source>
        <dbReference type="Proteomes" id="UP000800094"/>
    </source>
</evidence>
<reference evidence="1" key="1">
    <citation type="journal article" date="2020" name="Stud. Mycol.">
        <title>101 Dothideomycetes genomes: a test case for predicting lifestyles and emergence of pathogens.</title>
        <authorList>
            <person name="Haridas S."/>
            <person name="Albert R."/>
            <person name="Binder M."/>
            <person name="Bloem J."/>
            <person name="Labutti K."/>
            <person name="Salamov A."/>
            <person name="Andreopoulos B."/>
            <person name="Baker S."/>
            <person name="Barry K."/>
            <person name="Bills G."/>
            <person name="Bluhm B."/>
            <person name="Cannon C."/>
            <person name="Castanera R."/>
            <person name="Culley D."/>
            <person name="Daum C."/>
            <person name="Ezra D."/>
            <person name="Gonzalez J."/>
            <person name="Henrissat B."/>
            <person name="Kuo A."/>
            <person name="Liang C."/>
            <person name="Lipzen A."/>
            <person name="Lutzoni F."/>
            <person name="Magnuson J."/>
            <person name="Mondo S."/>
            <person name="Nolan M."/>
            <person name="Ohm R."/>
            <person name="Pangilinan J."/>
            <person name="Park H.-J."/>
            <person name="Ramirez L."/>
            <person name="Alfaro M."/>
            <person name="Sun H."/>
            <person name="Tritt A."/>
            <person name="Yoshinaga Y."/>
            <person name="Zwiers L.-H."/>
            <person name="Turgeon B."/>
            <person name="Goodwin S."/>
            <person name="Spatafora J."/>
            <person name="Crous P."/>
            <person name="Grigoriev I."/>
        </authorList>
    </citation>
    <scope>NUCLEOTIDE SEQUENCE</scope>
    <source>
        <strain evidence="1">CBS 122368</strain>
    </source>
</reference>
<name>A0A6A6IL00_9PLEO</name>
<dbReference type="OrthoDB" id="3031760at2759"/>